<gene>
    <name evidence="1" type="ORF">SAMN05443667_111121</name>
</gene>
<evidence type="ECO:0000313" key="2">
    <source>
        <dbReference type="Proteomes" id="UP000198951"/>
    </source>
</evidence>
<protein>
    <submittedName>
        <fullName evidence="1">WbqC-like protein family protein</fullName>
    </submittedName>
</protein>
<dbReference type="OrthoDB" id="1523452at2"/>
<dbReference type="Proteomes" id="UP000198951">
    <property type="component" value="Unassembled WGS sequence"/>
</dbReference>
<dbReference type="AlphaFoldDB" id="A0A1H4F0L4"/>
<name>A0A1H4F0L4_9FLAO</name>
<dbReference type="STRING" id="150146.SAMN05443667_111121"/>
<dbReference type="Pfam" id="PF08889">
    <property type="entry name" value="WbqC"/>
    <property type="match status" value="1"/>
</dbReference>
<dbReference type="RefSeq" id="WP_091092092.1">
    <property type="nucleotide sequence ID" value="NZ_FNRD01000011.1"/>
</dbReference>
<accession>A0A1H4F0L4</accession>
<dbReference type="InterPro" id="IPR014985">
    <property type="entry name" value="WbqC"/>
</dbReference>
<keyword evidence="2" id="KW-1185">Reference proteome</keyword>
<reference evidence="2" key="1">
    <citation type="submission" date="2016-10" db="EMBL/GenBank/DDBJ databases">
        <authorList>
            <person name="Varghese N."/>
            <person name="Submissions S."/>
        </authorList>
    </citation>
    <scope>NUCLEOTIDE SEQUENCE [LARGE SCALE GENOMIC DNA]</scope>
    <source>
        <strain evidence="2">DSM 22376</strain>
    </source>
</reference>
<proteinExistence type="predicted"/>
<sequence length="210" mass="24742">MNTLLHPTYFPSISHFVAMSQSDGITFEIEDNFQKQTNRNRTYIYSPNGIQLLNIPVKHSKANHQSTKDIQVDADFDWQKQHYKSLETAYRSSPFFEFFDDDIRPFYEKKHKFLLDLNFDTLEIISKCMRVKIDYTTTTEYVPEVDSTLILDYRSLADGKKDPSSFEKYIQVFDDKHGFINNLSVLDLLFNEGKFALDYMKKQKLVINTI</sequence>
<evidence type="ECO:0000313" key="1">
    <source>
        <dbReference type="EMBL" id="SEA90793.1"/>
    </source>
</evidence>
<organism evidence="1 2">
    <name type="scientific">Flavobacterium gillisiae</name>
    <dbReference type="NCBI Taxonomy" id="150146"/>
    <lineage>
        <taxon>Bacteria</taxon>
        <taxon>Pseudomonadati</taxon>
        <taxon>Bacteroidota</taxon>
        <taxon>Flavobacteriia</taxon>
        <taxon>Flavobacteriales</taxon>
        <taxon>Flavobacteriaceae</taxon>
        <taxon>Flavobacterium</taxon>
    </lineage>
</organism>
<dbReference type="EMBL" id="FNRD01000011">
    <property type="protein sequence ID" value="SEA90793.1"/>
    <property type="molecule type" value="Genomic_DNA"/>
</dbReference>